<dbReference type="PANTHER" id="PTHR42206">
    <property type="entry name" value="METAL-DEPENDENT HYDROLASE-RELATED"/>
    <property type="match status" value="1"/>
</dbReference>
<reference evidence="2" key="2">
    <citation type="submission" date="2014-09" db="EMBL/GenBank/DDBJ databases">
        <authorList>
            <person name="Bishop-Lilly K.A."/>
            <person name="Broomall S.M."/>
            <person name="Chain P.S."/>
            <person name="Chertkov O."/>
            <person name="Coyne S.R."/>
            <person name="Daligault H.E."/>
            <person name="Davenport K.W."/>
            <person name="Erkkila T."/>
            <person name="Frey K.G."/>
            <person name="Gibbons H.S."/>
            <person name="Gu W."/>
            <person name="Jaissle J."/>
            <person name="Johnson S.L."/>
            <person name="Koroleva G.I."/>
            <person name="Ladner J.T."/>
            <person name="Lo C.-C."/>
            <person name="Minogue T.D."/>
            <person name="Munk C."/>
            <person name="Palacios G.F."/>
            <person name="Redden C.L."/>
            <person name="Rosenzweig C.N."/>
            <person name="Scholz M.B."/>
            <person name="Teshima H."/>
            <person name="Xu Y."/>
        </authorList>
    </citation>
    <scope>NUCLEOTIDE SEQUENCE</scope>
    <source>
        <strain evidence="2">Mb9</strain>
    </source>
</reference>
<dbReference type="SUPFAM" id="SSF51556">
    <property type="entry name" value="Metallo-dependent hydrolases"/>
    <property type="match status" value="1"/>
</dbReference>
<proteinExistence type="predicted"/>
<protein>
    <submittedName>
        <fullName evidence="1">Hydrolase TatD family</fullName>
    </submittedName>
    <submittedName>
        <fullName evidence="3">TatD family hydrolase</fullName>
    </submittedName>
</protein>
<dbReference type="Proteomes" id="UP000029661">
    <property type="component" value="Chromosome"/>
</dbReference>
<dbReference type="OrthoDB" id="52767at2157"/>
<dbReference type="GeneID" id="26739862"/>
<gene>
    <name evidence="1" type="ORF">BRM9_0584</name>
    <name evidence="3" type="ORF">ISP06_09305</name>
    <name evidence="2" type="ORF">MB9_1623</name>
</gene>
<evidence type="ECO:0000313" key="4">
    <source>
        <dbReference type="Proteomes" id="UP000029661"/>
    </source>
</evidence>
<dbReference type="PANTHER" id="PTHR42206:SF1">
    <property type="entry name" value="METAL-DEPENDENT HYDROLASE"/>
    <property type="match status" value="1"/>
</dbReference>
<keyword evidence="1" id="KW-0378">Hydrolase</keyword>
<dbReference type="InterPro" id="IPR032466">
    <property type="entry name" value="Metal_Hydrolase"/>
</dbReference>
<dbReference type="AlphaFoldDB" id="A0A089ZBM5"/>
<dbReference type="KEGG" id="mfc:BRM9_0584"/>
<dbReference type="STRING" id="2162.BRM9_0584"/>
<keyword evidence="5" id="KW-1185">Reference proteome</keyword>
<dbReference type="Proteomes" id="UP000062768">
    <property type="component" value="Chromosome I"/>
</dbReference>
<dbReference type="RefSeq" id="WP_048084733.1">
    <property type="nucleotide sequence ID" value="NZ_CALCVY010000091.1"/>
</dbReference>
<dbReference type="PATRIC" id="fig|2162.10.peg.1691"/>
<evidence type="ECO:0000313" key="1">
    <source>
        <dbReference type="EMBL" id="AIS31407.1"/>
    </source>
</evidence>
<dbReference type="InterPro" id="IPR001130">
    <property type="entry name" value="TatD-like"/>
</dbReference>
<evidence type="ECO:0000313" key="3">
    <source>
        <dbReference type="EMBL" id="MBF4475644.1"/>
    </source>
</evidence>
<dbReference type="Pfam" id="PF01026">
    <property type="entry name" value="TatD_DNase"/>
    <property type="match status" value="1"/>
</dbReference>
<reference evidence="3" key="3">
    <citation type="submission" date="2020-10" db="EMBL/GenBank/DDBJ databases">
        <title>Dehalococcoides mccartyi of a TCE/Cr reducing biochatode.</title>
        <authorList>
            <person name="Matturro B."/>
        </authorList>
    </citation>
    <scope>NUCLEOTIDE SEQUENCE</scope>
    <source>
        <strain evidence="3">Bin2</strain>
    </source>
</reference>
<dbReference type="InterPro" id="IPR011589">
    <property type="entry name" value="UCP004961"/>
</dbReference>
<dbReference type="EMBL" id="CP006933">
    <property type="protein sequence ID" value="AIS31407.1"/>
    <property type="molecule type" value="Genomic_DNA"/>
</dbReference>
<evidence type="ECO:0000313" key="2">
    <source>
        <dbReference type="EMBL" id="CEL25258.1"/>
    </source>
</evidence>
<evidence type="ECO:0000313" key="5">
    <source>
        <dbReference type="Proteomes" id="UP000062768"/>
    </source>
</evidence>
<dbReference type="EMBL" id="LN734822">
    <property type="protein sequence ID" value="CEL25258.1"/>
    <property type="molecule type" value="Genomic_DNA"/>
</dbReference>
<dbReference type="Gene3D" id="3.20.20.140">
    <property type="entry name" value="Metal-dependent hydrolases"/>
    <property type="match status" value="1"/>
</dbReference>
<sequence>MDNIPSTDNHIHVDPINGEGPLEIASKFHRSGGTAMIIPNKPTWTVSPQCSFAKAMELVVGYVDEINRETEVQAFAVVGAHPAEISRRVEAGMELVEAEELMRGALETAQKMVMEDKAVGIGEIGRPHYPVSPEEMEVHNRLMVYAMELAREADCPVQLHTETSTEEQFQEFAQMASTAGLKKEKVIKHFSGPMVLPEENHGLTPSLIASGDVMREALRKGKNFLMETDYLDDRTRPGAVMGPRTVPRRTRKLINAGLITEEDAYQIHVERVEKLYSVEMDL</sequence>
<dbReference type="PIRSF" id="PIRSF004961">
    <property type="entry name" value="UCP004961_TatD"/>
    <property type="match status" value="1"/>
</dbReference>
<dbReference type="EMBL" id="JADIIL010000034">
    <property type="protein sequence ID" value="MBF4475644.1"/>
    <property type="molecule type" value="Genomic_DNA"/>
</dbReference>
<dbReference type="GO" id="GO:0016788">
    <property type="term" value="F:hydrolase activity, acting on ester bonds"/>
    <property type="evidence" value="ECO:0007669"/>
    <property type="project" value="InterPro"/>
</dbReference>
<accession>A0A089ZBM5</accession>
<organism evidence="1 4">
    <name type="scientific">Methanobacterium formicicum</name>
    <dbReference type="NCBI Taxonomy" id="2162"/>
    <lineage>
        <taxon>Archaea</taxon>
        <taxon>Methanobacteriati</taxon>
        <taxon>Methanobacteriota</taxon>
        <taxon>Methanomada group</taxon>
        <taxon>Methanobacteria</taxon>
        <taxon>Methanobacteriales</taxon>
        <taxon>Methanobacteriaceae</taxon>
        <taxon>Methanobacterium</taxon>
    </lineage>
</organism>
<dbReference type="Proteomes" id="UP000606900">
    <property type="component" value="Unassembled WGS sequence"/>
</dbReference>
<reference evidence="1" key="1">
    <citation type="submission" date="2013-12" db="EMBL/GenBank/DDBJ databases">
        <title>The complete genome sequence of Methanobacterium sp. BRM9.</title>
        <authorList>
            <consortium name="Pastoral Greenhouse Gas Research Consortium"/>
            <person name="Kelly W.J."/>
            <person name="Leahy S.C."/>
            <person name="Perry R."/>
            <person name="Li D."/>
            <person name="Altermann E."/>
            <person name="Lambie S.C."/>
            <person name="Attwood G.T."/>
        </authorList>
    </citation>
    <scope>NUCLEOTIDE SEQUENCE [LARGE SCALE GENOMIC DNA]</scope>
    <source>
        <strain evidence="1">BRM9</strain>
    </source>
</reference>
<name>A0A089ZBM5_METFO</name>